<proteinExistence type="predicted"/>
<evidence type="ECO:0000256" key="1">
    <source>
        <dbReference type="SAM" id="MobiDB-lite"/>
    </source>
</evidence>
<dbReference type="EMBL" id="ML996565">
    <property type="protein sequence ID" value="KAF2763091.1"/>
    <property type="molecule type" value="Genomic_DNA"/>
</dbReference>
<reference evidence="2" key="1">
    <citation type="journal article" date="2020" name="Stud. Mycol.">
        <title>101 Dothideomycetes genomes: a test case for predicting lifestyles and emergence of pathogens.</title>
        <authorList>
            <person name="Haridas S."/>
            <person name="Albert R."/>
            <person name="Binder M."/>
            <person name="Bloem J."/>
            <person name="Labutti K."/>
            <person name="Salamov A."/>
            <person name="Andreopoulos B."/>
            <person name="Baker S."/>
            <person name="Barry K."/>
            <person name="Bills G."/>
            <person name="Bluhm B."/>
            <person name="Cannon C."/>
            <person name="Castanera R."/>
            <person name="Culley D."/>
            <person name="Daum C."/>
            <person name="Ezra D."/>
            <person name="Gonzalez J."/>
            <person name="Henrissat B."/>
            <person name="Kuo A."/>
            <person name="Liang C."/>
            <person name="Lipzen A."/>
            <person name="Lutzoni F."/>
            <person name="Magnuson J."/>
            <person name="Mondo S."/>
            <person name="Nolan M."/>
            <person name="Ohm R."/>
            <person name="Pangilinan J."/>
            <person name="Park H.-J."/>
            <person name="Ramirez L."/>
            <person name="Alfaro M."/>
            <person name="Sun H."/>
            <person name="Tritt A."/>
            <person name="Yoshinaga Y."/>
            <person name="Zwiers L.-H."/>
            <person name="Turgeon B."/>
            <person name="Goodwin S."/>
            <person name="Spatafora J."/>
            <person name="Crous P."/>
            <person name="Grigoriev I."/>
        </authorList>
    </citation>
    <scope>NUCLEOTIDE SEQUENCE</scope>
    <source>
        <strain evidence="2">CBS 121739</strain>
    </source>
</reference>
<protein>
    <submittedName>
        <fullName evidence="2">Uncharacterized protein</fullName>
    </submittedName>
</protein>
<feature type="compositionally biased region" description="Basic residues" evidence="1">
    <location>
        <begin position="1"/>
        <end position="13"/>
    </location>
</feature>
<accession>A0A6A6WLM7</accession>
<feature type="region of interest" description="Disordered" evidence="1">
    <location>
        <begin position="1"/>
        <end position="78"/>
    </location>
</feature>
<feature type="compositionally biased region" description="Basic and acidic residues" evidence="1">
    <location>
        <begin position="44"/>
        <end position="59"/>
    </location>
</feature>
<dbReference type="AlphaFoldDB" id="A0A6A6WLM7"/>
<dbReference type="GeneID" id="54484145"/>
<keyword evidence="3" id="KW-1185">Reference proteome</keyword>
<organism evidence="2 3">
    <name type="scientific">Pseudovirgaria hyperparasitica</name>
    <dbReference type="NCBI Taxonomy" id="470096"/>
    <lineage>
        <taxon>Eukaryota</taxon>
        <taxon>Fungi</taxon>
        <taxon>Dikarya</taxon>
        <taxon>Ascomycota</taxon>
        <taxon>Pezizomycotina</taxon>
        <taxon>Dothideomycetes</taxon>
        <taxon>Dothideomycetes incertae sedis</taxon>
        <taxon>Acrospermales</taxon>
        <taxon>Acrospermaceae</taxon>
        <taxon>Pseudovirgaria</taxon>
    </lineage>
</organism>
<evidence type="ECO:0000313" key="3">
    <source>
        <dbReference type="Proteomes" id="UP000799437"/>
    </source>
</evidence>
<gene>
    <name evidence="2" type="ORF">EJ05DRAFT_472033</name>
</gene>
<sequence>MGYDHHHHHHQQQQHHYDYHHQHHQPRMHVPTSAPVDSAIKLGDSNDTRRRRQDERRQGDSVPAYSLRPKGSRRLNSS</sequence>
<dbReference type="Proteomes" id="UP000799437">
    <property type="component" value="Unassembled WGS sequence"/>
</dbReference>
<evidence type="ECO:0000313" key="2">
    <source>
        <dbReference type="EMBL" id="KAF2763091.1"/>
    </source>
</evidence>
<name>A0A6A6WLM7_9PEZI</name>
<dbReference type="RefSeq" id="XP_033605542.1">
    <property type="nucleotide sequence ID" value="XM_033743091.1"/>
</dbReference>